<dbReference type="PANTHER" id="PTHR46014:SF1">
    <property type="entry name" value="TETRATRICOPEPTIDE REPEAT PROTEIN 1"/>
    <property type="match status" value="1"/>
</dbReference>
<proteinExistence type="predicted"/>
<dbReference type="SUPFAM" id="SSF48452">
    <property type="entry name" value="TPR-like"/>
    <property type="match status" value="1"/>
</dbReference>
<feature type="compositionally biased region" description="Basic and acidic residues" evidence="1">
    <location>
        <begin position="102"/>
        <end position="125"/>
    </location>
</feature>
<dbReference type="InterPro" id="IPR011990">
    <property type="entry name" value="TPR-like_helical_dom_sf"/>
</dbReference>
<evidence type="ECO:0000313" key="2">
    <source>
        <dbReference type="EMBL" id="PHH68571.1"/>
    </source>
</evidence>
<evidence type="ECO:0000313" key="3">
    <source>
        <dbReference type="Proteomes" id="UP000226431"/>
    </source>
</evidence>
<sequence length="298" mass="32048">MADTNDGSASPELTAEEEATLQRESQAIKAEANGLFAAGDYHDALARYDDALASCPPRLGFDRAVLLSNVAAAHIRLEQWVEAIKAADGALEALTLQGEGSNSHERDTDGSHGRDTDGSNTRERDTDGEDMDGNHGKNTHGRATESSQQNTDSKPTSPSRPPQTPPNKQATDPPQQLPDPNPNAARIRTKALLRRAHARSQAGGWQNLSAAQSDYRLLLATPNLLASDALTVRRQLADLPPRTKAAQEAEMADMWGKLRSLGDGILRPFGLSTENFRLEKDEGTGGYSVNFDQGRGSS</sequence>
<dbReference type="Proteomes" id="UP000226431">
    <property type="component" value="Unassembled WGS sequence"/>
</dbReference>
<dbReference type="PANTHER" id="PTHR46014">
    <property type="entry name" value="TETRATRICOPEPTIDE REPEAT PROTEIN 1"/>
    <property type="match status" value="1"/>
</dbReference>
<evidence type="ECO:0000256" key="1">
    <source>
        <dbReference type="SAM" id="MobiDB-lite"/>
    </source>
</evidence>
<organism evidence="2 3">
    <name type="scientific">Ophiocordyceps camponoti-rufipedis</name>
    <dbReference type="NCBI Taxonomy" id="2004952"/>
    <lineage>
        <taxon>Eukaryota</taxon>
        <taxon>Fungi</taxon>
        <taxon>Dikarya</taxon>
        <taxon>Ascomycota</taxon>
        <taxon>Pezizomycotina</taxon>
        <taxon>Sordariomycetes</taxon>
        <taxon>Hypocreomycetidae</taxon>
        <taxon>Hypocreales</taxon>
        <taxon>Ophiocordycipitaceae</taxon>
        <taxon>Ophiocordyceps</taxon>
    </lineage>
</organism>
<keyword evidence="3" id="KW-1185">Reference proteome</keyword>
<feature type="compositionally biased region" description="Polar residues" evidence="1">
    <location>
        <begin position="144"/>
        <end position="154"/>
    </location>
</feature>
<protein>
    <recommendedName>
        <fullName evidence="4">Tetratricopeptide repeat protein 1</fullName>
    </recommendedName>
</protein>
<accession>A0A2C5YNS0</accession>
<reference evidence="2 3" key="1">
    <citation type="submission" date="2017-06" db="EMBL/GenBank/DDBJ databases">
        <title>Ant-infecting Ophiocordyceps genomes reveal a high diversity of potential behavioral manipulation genes and a possible major role for enterotoxins.</title>
        <authorList>
            <person name="De Bekker C."/>
            <person name="Evans H.C."/>
            <person name="Brachmann A."/>
            <person name="Hughes D.P."/>
        </authorList>
    </citation>
    <scope>NUCLEOTIDE SEQUENCE [LARGE SCALE GENOMIC DNA]</scope>
    <source>
        <strain evidence="2 3">Map16</strain>
    </source>
</reference>
<dbReference type="Gene3D" id="1.25.40.10">
    <property type="entry name" value="Tetratricopeptide repeat domain"/>
    <property type="match status" value="1"/>
</dbReference>
<feature type="region of interest" description="Disordered" evidence="1">
    <location>
        <begin position="98"/>
        <end position="183"/>
    </location>
</feature>
<dbReference type="AlphaFoldDB" id="A0A2C5YNS0"/>
<feature type="region of interest" description="Disordered" evidence="1">
    <location>
        <begin position="1"/>
        <end position="24"/>
    </location>
</feature>
<dbReference type="EMBL" id="NJES01000930">
    <property type="protein sequence ID" value="PHH68571.1"/>
    <property type="molecule type" value="Genomic_DNA"/>
</dbReference>
<name>A0A2C5YNS0_9HYPO</name>
<gene>
    <name evidence="2" type="ORF">CDD80_7429</name>
</gene>
<dbReference type="STRING" id="2004952.A0A2C5YNS0"/>
<dbReference type="OrthoDB" id="1872379at2759"/>
<dbReference type="InterPro" id="IPR052769">
    <property type="entry name" value="TPR_domain_protein"/>
</dbReference>
<evidence type="ECO:0008006" key="4">
    <source>
        <dbReference type="Google" id="ProtNLM"/>
    </source>
</evidence>
<comment type="caution">
    <text evidence="2">The sequence shown here is derived from an EMBL/GenBank/DDBJ whole genome shotgun (WGS) entry which is preliminary data.</text>
</comment>